<evidence type="ECO:0000313" key="1">
    <source>
        <dbReference type="Ensembl" id="ENSCMUP00000007503.1"/>
    </source>
</evidence>
<dbReference type="Ensembl" id="ENSCMUT00000008102.2">
    <property type="protein sequence ID" value="ENSCMUP00000007503.1"/>
    <property type="gene ID" value="ENSCMUG00000004932.2"/>
</dbReference>
<keyword evidence="2" id="KW-1185">Reference proteome</keyword>
<dbReference type="AlphaFoldDB" id="A0A8C3DII5"/>
<protein>
    <submittedName>
        <fullName evidence="1">Uncharacterized protein</fullName>
    </submittedName>
</protein>
<organism evidence="1 2">
    <name type="scientific">Corvus moneduloides</name>
    <name type="common">New Caledonian crow</name>
    <dbReference type="NCBI Taxonomy" id="1196302"/>
    <lineage>
        <taxon>Eukaryota</taxon>
        <taxon>Metazoa</taxon>
        <taxon>Chordata</taxon>
        <taxon>Craniata</taxon>
        <taxon>Vertebrata</taxon>
        <taxon>Euteleostomi</taxon>
        <taxon>Archelosauria</taxon>
        <taxon>Archosauria</taxon>
        <taxon>Dinosauria</taxon>
        <taxon>Saurischia</taxon>
        <taxon>Theropoda</taxon>
        <taxon>Coelurosauria</taxon>
        <taxon>Aves</taxon>
        <taxon>Neognathae</taxon>
        <taxon>Neoaves</taxon>
        <taxon>Telluraves</taxon>
        <taxon>Australaves</taxon>
        <taxon>Passeriformes</taxon>
        <taxon>Corvoidea</taxon>
        <taxon>Corvidae</taxon>
        <taxon>Corvus</taxon>
    </lineage>
</organism>
<reference evidence="1" key="2">
    <citation type="submission" date="2025-08" db="UniProtKB">
        <authorList>
            <consortium name="Ensembl"/>
        </authorList>
    </citation>
    <scope>IDENTIFICATION</scope>
</reference>
<proteinExistence type="predicted"/>
<reference evidence="1" key="3">
    <citation type="submission" date="2025-09" db="UniProtKB">
        <authorList>
            <consortium name="Ensembl"/>
        </authorList>
    </citation>
    <scope>IDENTIFICATION</scope>
</reference>
<dbReference type="Proteomes" id="UP000694553">
    <property type="component" value="Unassembled WGS sequence"/>
</dbReference>
<reference evidence="2" key="1">
    <citation type="submission" date="2019-10" db="EMBL/GenBank/DDBJ databases">
        <title>Corvus moneduloides (New Caledonian crow) genome, bCorMon1, primary haplotype.</title>
        <authorList>
            <person name="Rutz C."/>
            <person name="Fungtammasan C."/>
            <person name="Mountcastle J."/>
            <person name="Formenti G."/>
            <person name="Chow W."/>
            <person name="Howe K."/>
            <person name="Steele M.P."/>
            <person name="Fernandes J."/>
            <person name="Gilbert M.T.P."/>
            <person name="Fedrigo O."/>
            <person name="Jarvis E.D."/>
            <person name="Gemmell N."/>
        </authorList>
    </citation>
    <scope>NUCLEOTIDE SEQUENCE [LARGE SCALE GENOMIC DNA]</scope>
</reference>
<evidence type="ECO:0000313" key="2">
    <source>
        <dbReference type="Proteomes" id="UP000694553"/>
    </source>
</evidence>
<accession>A0A8C3DII5</accession>
<sequence length="76" mass="8634">MSGPPRTAPLSPRRSGRGNKVLLRIPSDHPPCLTPRPRWSTAAQHPGGKLLHQPRHSRRAFHLLEQQRSGKWQHLV</sequence>
<name>A0A8C3DII5_CORMO</name>